<name>A0A6H0X5P9_9CAUD</name>
<protein>
    <submittedName>
        <fullName evidence="1">Acetyltransferase</fullName>
    </submittedName>
</protein>
<sequence length="123" mass="12475">MASNKIVRIGPVALGTSAANIANPPTVSGGVGLAGTNSATYLIIRHLRLVNKTSSTQTASLFIGASGASASGTEFAFNGKQIFANDSADWYGLMRLDVADFLTGIASAANSITLEGEAEIGIV</sequence>
<dbReference type="GO" id="GO:0016740">
    <property type="term" value="F:transferase activity"/>
    <property type="evidence" value="ECO:0007669"/>
    <property type="project" value="UniProtKB-KW"/>
</dbReference>
<dbReference type="EMBL" id="MT210154">
    <property type="protein sequence ID" value="QIW89387.1"/>
    <property type="molecule type" value="Genomic_DNA"/>
</dbReference>
<gene>
    <name evidence="1" type="ORF">PPDBI_00028</name>
</gene>
<reference evidence="1" key="1">
    <citation type="submission" date="2020-03" db="EMBL/GenBank/DDBJ databases">
        <authorList>
            <person name="Shneider M.M."/>
            <person name="Evseev P.V."/>
            <person name="Korzhenkov A.A."/>
            <person name="Toschakov S.V."/>
            <person name="Vo T."/>
            <person name="Ignatov A.N."/>
            <person name="Miroshnikov K.A."/>
        </authorList>
    </citation>
    <scope>NUCLEOTIDE SEQUENCE [LARGE SCALE GENOMIC DNA]</scope>
</reference>
<evidence type="ECO:0000313" key="1">
    <source>
        <dbReference type="EMBL" id="QIW89387.1"/>
    </source>
</evidence>
<proteinExistence type="predicted"/>
<organism evidence="1">
    <name type="scientific">Xanthomonas phage PPDBI</name>
    <dbReference type="NCBI Taxonomy" id="2723911"/>
    <lineage>
        <taxon>Viruses</taxon>
        <taxon>Duplodnaviria</taxon>
        <taxon>Heunggongvirae</taxon>
        <taxon>Uroviricota</taxon>
        <taxon>Caudoviricetes</taxon>
    </lineage>
</organism>
<keyword evidence="1" id="KW-0808">Transferase</keyword>
<accession>A0A6H0X5P9</accession>